<evidence type="ECO:0000313" key="3">
    <source>
        <dbReference type="Proteomes" id="UP000193642"/>
    </source>
</evidence>
<organism evidence="2 3">
    <name type="scientific">Rhizoclosmatium globosum</name>
    <dbReference type="NCBI Taxonomy" id="329046"/>
    <lineage>
        <taxon>Eukaryota</taxon>
        <taxon>Fungi</taxon>
        <taxon>Fungi incertae sedis</taxon>
        <taxon>Chytridiomycota</taxon>
        <taxon>Chytridiomycota incertae sedis</taxon>
        <taxon>Chytridiomycetes</taxon>
        <taxon>Chytridiales</taxon>
        <taxon>Chytriomycetaceae</taxon>
        <taxon>Rhizoclosmatium</taxon>
    </lineage>
</organism>
<evidence type="ECO:0000313" key="2">
    <source>
        <dbReference type="EMBL" id="ORY43758.1"/>
    </source>
</evidence>
<sequence length="401" mass="44228">MMATESDVLPSDLQQQQQHQPQQQQHQQQQQQQMQHVTPHDVVASHLYHVGFVQGLHSDLLLRIQFTGGSAKEEPVFKLHKLLAVRSPVLAALIGEAEMQSGSGFSPLEVVLPVADAHVTGEGLTLALGALYADYAAAILAAAVNQQRDAATRAQLLTGALASAALLHVAPVAAAAAALVKADLSLAALPAYCAFVSAASPNDAWAADVRDAVFAFLCKGIVREICDRRQSLVWGNKGSEAYKELVAAFAELPFEWLKKVVEAQAFEVPNDMERFAFAKEVVALRARKQRTTKSAIVTGEENVLWPLVVLQQQQQQQYMAKQYQQQQQQYQQQPQQQQQLHYSVVDQYSDLSQQQQQQYQQSMAAQGYNGVFLKNAAYGRRTNSMHKPAMDKMDLMGVFCS</sequence>
<dbReference type="Proteomes" id="UP000193642">
    <property type="component" value="Unassembled WGS sequence"/>
</dbReference>
<gene>
    <name evidence="2" type="ORF">BCR33DRAFT_850949</name>
</gene>
<protein>
    <recommendedName>
        <fullName evidence="4">BTB domain-containing protein</fullName>
    </recommendedName>
</protein>
<comment type="caution">
    <text evidence="2">The sequence shown here is derived from an EMBL/GenBank/DDBJ whole genome shotgun (WGS) entry which is preliminary data.</text>
</comment>
<proteinExistence type="predicted"/>
<evidence type="ECO:0008006" key="4">
    <source>
        <dbReference type="Google" id="ProtNLM"/>
    </source>
</evidence>
<accession>A0A1Y2C9P4</accession>
<dbReference type="STRING" id="329046.A0A1Y2C9P4"/>
<dbReference type="OrthoDB" id="6359943at2759"/>
<dbReference type="EMBL" id="MCGO01000024">
    <property type="protein sequence ID" value="ORY43758.1"/>
    <property type="molecule type" value="Genomic_DNA"/>
</dbReference>
<dbReference type="PANTHER" id="PTHR47369:SF2">
    <property type="entry name" value="BTB_POZ DOMAIN-CONTAINING PROTEIN 2"/>
    <property type="match status" value="1"/>
</dbReference>
<evidence type="ECO:0000256" key="1">
    <source>
        <dbReference type="SAM" id="MobiDB-lite"/>
    </source>
</evidence>
<feature type="region of interest" description="Disordered" evidence="1">
    <location>
        <begin position="1"/>
        <end position="36"/>
    </location>
</feature>
<reference evidence="2 3" key="1">
    <citation type="submission" date="2016-07" db="EMBL/GenBank/DDBJ databases">
        <title>Pervasive Adenine N6-methylation of Active Genes in Fungi.</title>
        <authorList>
            <consortium name="DOE Joint Genome Institute"/>
            <person name="Mondo S.J."/>
            <person name="Dannebaum R.O."/>
            <person name="Kuo R.C."/>
            <person name="Labutti K."/>
            <person name="Haridas S."/>
            <person name="Kuo A."/>
            <person name="Salamov A."/>
            <person name="Ahrendt S.R."/>
            <person name="Lipzen A."/>
            <person name="Sullivan W."/>
            <person name="Andreopoulos W.B."/>
            <person name="Clum A."/>
            <person name="Lindquist E."/>
            <person name="Daum C."/>
            <person name="Ramamoorthy G.K."/>
            <person name="Gryganskyi A."/>
            <person name="Culley D."/>
            <person name="Magnuson J.K."/>
            <person name="James T.Y."/>
            <person name="O'Malley M.A."/>
            <person name="Stajich J.E."/>
            <person name="Spatafora J.W."/>
            <person name="Visel A."/>
            <person name="Grigoriev I.V."/>
        </authorList>
    </citation>
    <scope>NUCLEOTIDE SEQUENCE [LARGE SCALE GENOMIC DNA]</scope>
    <source>
        <strain evidence="2 3">JEL800</strain>
    </source>
</reference>
<keyword evidence="3" id="KW-1185">Reference proteome</keyword>
<dbReference type="PANTHER" id="PTHR47369">
    <property type="entry name" value="BTB/POZ DOMAIN-CONTAINING PROTEIN"/>
    <property type="match status" value="1"/>
</dbReference>
<dbReference type="AlphaFoldDB" id="A0A1Y2C9P4"/>
<feature type="compositionally biased region" description="Low complexity" evidence="1">
    <location>
        <begin position="14"/>
        <end position="36"/>
    </location>
</feature>
<name>A0A1Y2C9P4_9FUNG</name>